<proteinExistence type="inferred from homology"/>
<dbReference type="PANTHER" id="PTHR21016:SF1">
    <property type="entry name" value="TM2 DOMAIN-CONTAINING PROTEIN 1"/>
    <property type="match status" value="1"/>
</dbReference>
<feature type="compositionally biased region" description="Polar residues" evidence="8">
    <location>
        <begin position="45"/>
        <end position="54"/>
    </location>
</feature>
<dbReference type="InterPro" id="IPR050932">
    <property type="entry name" value="TM2D1-3-like"/>
</dbReference>
<reference evidence="10" key="2">
    <citation type="submission" date="2025-08" db="UniProtKB">
        <authorList>
            <consortium name="Ensembl"/>
        </authorList>
    </citation>
    <scope>IDENTIFICATION</scope>
    <source>
        <strain evidence="10">Thoroughbred</strain>
    </source>
</reference>
<feature type="compositionally biased region" description="Low complexity" evidence="8">
    <location>
        <begin position="84"/>
        <end position="107"/>
    </location>
</feature>
<dbReference type="PANTHER" id="PTHR21016">
    <property type="entry name" value="BETA-AMYLOID BINDING PROTEIN-RELATED"/>
    <property type="match status" value="1"/>
</dbReference>
<feature type="domain" description="TM2" evidence="9">
    <location>
        <begin position="168"/>
        <end position="216"/>
    </location>
</feature>
<sequence length="279" mass="29873">QPIFVRSPPQRSSQVTGRADSDRATSLSPRAACEPAGIPRPKPARTTQTSSCRASQAAPADGEAAASQLGASAARRAADRPRSLRPLQFSKTTPAGPALPPAGRTLPPTDPKINDATQEPVNCTNYTAHVPCFPAPNITCKDFGGNETHFTGREVGFFKPISCRNVNGYSYKVAVALSLFLGWLGADRFYLGYPALGLLKFCTVGFCGIGSLIDFILISMQDSSIREGDGFITTDVTKQRSGSIWSSQCLPPASQRVFRSPPESLFLLLQYFRASVLSA</sequence>
<evidence type="ECO:0000256" key="3">
    <source>
        <dbReference type="ARBA" id="ARBA00022692"/>
    </source>
</evidence>
<evidence type="ECO:0000256" key="5">
    <source>
        <dbReference type="ARBA" id="ARBA00022989"/>
    </source>
</evidence>
<feature type="region of interest" description="Disordered" evidence="8">
    <location>
        <begin position="1"/>
        <end position="118"/>
    </location>
</feature>
<dbReference type="GO" id="GO:0001540">
    <property type="term" value="F:amyloid-beta binding"/>
    <property type="evidence" value="ECO:0000318"/>
    <property type="project" value="GO_Central"/>
</dbReference>
<evidence type="ECO:0000259" key="9">
    <source>
        <dbReference type="Pfam" id="PF05154"/>
    </source>
</evidence>
<dbReference type="InterPro" id="IPR007829">
    <property type="entry name" value="TM2"/>
</dbReference>
<keyword evidence="3" id="KW-0812">Transmembrane</keyword>
<keyword evidence="4" id="KW-0732">Signal</keyword>
<dbReference type="GO" id="GO:0004930">
    <property type="term" value="F:G protein-coupled receptor activity"/>
    <property type="evidence" value="ECO:0000318"/>
    <property type="project" value="GO_Central"/>
</dbReference>
<protein>
    <submittedName>
        <fullName evidence="10">TM2 domain containing 1</fullName>
    </submittedName>
</protein>
<dbReference type="AlphaFoldDB" id="A0A9L0RGI8"/>
<keyword evidence="7" id="KW-0325">Glycoprotein</keyword>
<dbReference type="Proteomes" id="UP000002281">
    <property type="component" value="Chromosome 5"/>
</dbReference>
<feature type="compositionally biased region" description="Low complexity" evidence="8">
    <location>
        <begin position="64"/>
        <end position="75"/>
    </location>
</feature>
<evidence type="ECO:0000256" key="7">
    <source>
        <dbReference type="ARBA" id="ARBA00023180"/>
    </source>
</evidence>
<comment type="similarity">
    <text evidence="2">Belongs to the TM2 family.</text>
</comment>
<keyword evidence="5" id="KW-1133">Transmembrane helix</keyword>
<keyword evidence="11" id="KW-1185">Reference proteome</keyword>
<reference evidence="10 11" key="1">
    <citation type="journal article" date="2009" name="Science">
        <title>Genome sequence, comparative analysis, and population genetics of the domestic horse.</title>
        <authorList>
            <consortium name="Broad Institute Genome Sequencing Platform"/>
            <consortium name="Broad Institute Whole Genome Assembly Team"/>
            <person name="Wade C.M."/>
            <person name="Giulotto E."/>
            <person name="Sigurdsson S."/>
            <person name="Zoli M."/>
            <person name="Gnerre S."/>
            <person name="Imsland F."/>
            <person name="Lear T.L."/>
            <person name="Adelson D.L."/>
            <person name="Bailey E."/>
            <person name="Bellone R.R."/>
            <person name="Bloecker H."/>
            <person name="Distl O."/>
            <person name="Edgar R.C."/>
            <person name="Garber M."/>
            <person name="Leeb T."/>
            <person name="Mauceli E."/>
            <person name="MacLeod J.N."/>
            <person name="Penedo M.C.T."/>
            <person name="Raison J.M."/>
            <person name="Sharpe T."/>
            <person name="Vogel J."/>
            <person name="Andersson L."/>
            <person name="Antczak D.F."/>
            <person name="Biagi T."/>
            <person name="Binns M.M."/>
            <person name="Chowdhary B.P."/>
            <person name="Coleman S.J."/>
            <person name="Della Valle G."/>
            <person name="Fryc S."/>
            <person name="Guerin G."/>
            <person name="Hasegawa T."/>
            <person name="Hill E.W."/>
            <person name="Jurka J."/>
            <person name="Kiialainen A."/>
            <person name="Lindgren G."/>
            <person name="Liu J."/>
            <person name="Magnani E."/>
            <person name="Mickelson J.R."/>
            <person name="Murray J."/>
            <person name="Nergadze S.G."/>
            <person name="Onofrio R."/>
            <person name="Pedroni S."/>
            <person name="Piras M.F."/>
            <person name="Raudsepp T."/>
            <person name="Rocchi M."/>
            <person name="Roeed K.H."/>
            <person name="Ryder O.A."/>
            <person name="Searle S."/>
            <person name="Skow L."/>
            <person name="Swinburne J.E."/>
            <person name="Syvaenen A.C."/>
            <person name="Tozaki T."/>
            <person name="Valberg S.J."/>
            <person name="Vaudin M."/>
            <person name="White J.R."/>
            <person name="Zody M.C."/>
            <person name="Lander E.S."/>
            <person name="Lindblad-Toh K."/>
        </authorList>
    </citation>
    <scope>NUCLEOTIDE SEQUENCE [LARGE SCALE GENOMIC DNA]</scope>
    <source>
        <strain evidence="10 11">Thoroughbred</strain>
    </source>
</reference>
<evidence type="ECO:0000256" key="1">
    <source>
        <dbReference type="ARBA" id="ARBA00004141"/>
    </source>
</evidence>
<evidence type="ECO:0000313" key="10">
    <source>
        <dbReference type="Ensembl" id="ENSECAP00000061934.1"/>
    </source>
</evidence>
<dbReference type="GeneTree" id="ENSGT00940000157668"/>
<dbReference type="Pfam" id="PF05154">
    <property type="entry name" value="TM2"/>
    <property type="match status" value="1"/>
</dbReference>
<evidence type="ECO:0000256" key="6">
    <source>
        <dbReference type="ARBA" id="ARBA00023136"/>
    </source>
</evidence>
<dbReference type="Ensembl" id="ENSECAT00000139987.1">
    <property type="protein sequence ID" value="ENSECAP00000061934.1"/>
    <property type="gene ID" value="ENSECAG00000015035.3"/>
</dbReference>
<organism evidence="10 11">
    <name type="scientific">Equus caballus</name>
    <name type="common">Horse</name>
    <dbReference type="NCBI Taxonomy" id="9796"/>
    <lineage>
        <taxon>Eukaryota</taxon>
        <taxon>Metazoa</taxon>
        <taxon>Chordata</taxon>
        <taxon>Craniata</taxon>
        <taxon>Vertebrata</taxon>
        <taxon>Euteleostomi</taxon>
        <taxon>Mammalia</taxon>
        <taxon>Eutheria</taxon>
        <taxon>Laurasiatheria</taxon>
        <taxon>Perissodactyla</taxon>
        <taxon>Equidae</taxon>
        <taxon>Equus</taxon>
    </lineage>
</organism>
<evidence type="ECO:0000256" key="8">
    <source>
        <dbReference type="SAM" id="MobiDB-lite"/>
    </source>
</evidence>
<reference evidence="10" key="3">
    <citation type="submission" date="2025-09" db="UniProtKB">
        <authorList>
            <consortium name="Ensembl"/>
        </authorList>
    </citation>
    <scope>IDENTIFICATION</scope>
    <source>
        <strain evidence="10">Thoroughbred</strain>
    </source>
</reference>
<evidence type="ECO:0000313" key="11">
    <source>
        <dbReference type="Proteomes" id="UP000002281"/>
    </source>
</evidence>
<evidence type="ECO:0000256" key="2">
    <source>
        <dbReference type="ARBA" id="ARBA00008284"/>
    </source>
</evidence>
<comment type="subcellular location">
    <subcellularLocation>
        <location evidence="1">Membrane</location>
        <topology evidence="1">Multi-pass membrane protein</topology>
    </subcellularLocation>
</comment>
<keyword evidence="6" id="KW-0472">Membrane</keyword>
<gene>
    <name evidence="10" type="primary">TM2D1</name>
</gene>
<dbReference type="GO" id="GO:0097190">
    <property type="term" value="P:apoptotic signaling pathway"/>
    <property type="evidence" value="ECO:0000318"/>
    <property type="project" value="GO_Central"/>
</dbReference>
<evidence type="ECO:0000256" key="4">
    <source>
        <dbReference type="ARBA" id="ARBA00022729"/>
    </source>
</evidence>
<accession>A0A9L0RGI8</accession>
<dbReference type="GO" id="GO:0016020">
    <property type="term" value="C:membrane"/>
    <property type="evidence" value="ECO:0007669"/>
    <property type="project" value="UniProtKB-SubCell"/>
</dbReference>
<name>A0A9L0RGI8_HORSE</name>